<sequence length="505" mass="53872">MTTFAELGVDQDIVDALSAKGIVDAFPIQEQTIPLGLPGQDIIGQAKTGTGKTFGFGIPVVQRLGIDPAPGVKALIVVPTRELAVQVYEDMDMLTSNRSTSVVAIYGGKAYEGQIDQLKAGAQIVVGTPGRLIDLANQRLLDLSNATQVVLDEADKMLDLGFLADIEKIFSKVPPVRHTQLFSATMPGPIVALARRFMSNPIHIRATDPDEGLTQANIKHLVYRAHSLDKDEVIARILQAEGRGKTVVFTRTKRAAQKLVDELNDRGFNAGAVHGDMSQESRERSMAGFKAGKKDVLIATDVAARGIDVDDVTHVINHTIPDDEKTYLHRAGRTGRAGKTGIAVTFVDWDDLHKWALINRALEFGQPDPVETYSSSPHLYSDLDIPAGTKGRIVTAPRTQAVKTQPAGRAPESAAAAAADGDGQRPRRRRRRSGASDRVGSTFETDAVAEPKAPATQPETSDRGEGGGTHDGGGSEHHDGKPATRRRRRRRGGGGGAPAAAAAGA</sequence>
<dbReference type="PROSITE" id="PS51194">
    <property type="entry name" value="HELICASE_CTER"/>
    <property type="match status" value="1"/>
</dbReference>
<evidence type="ECO:0000313" key="13">
    <source>
        <dbReference type="EMBL" id="KJL43739.1"/>
    </source>
</evidence>
<feature type="compositionally biased region" description="Basic and acidic residues" evidence="8">
    <location>
        <begin position="473"/>
        <end position="482"/>
    </location>
</feature>
<dbReference type="GO" id="GO:0005840">
    <property type="term" value="C:ribosome"/>
    <property type="evidence" value="ECO:0007669"/>
    <property type="project" value="TreeGrafter"/>
</dbReference>
<dbReference type="SUPFAM" id="SSF52540">
    <property type="entry name" value="P-loop containing nucleoside triphosphate hydrolases"/>
    <property type="match status" value="1"/>
</dbReference>
<evidence type="ECO:0000256" key="6">
    <source>
        <dbReference type="PROSITE-ProRule" id="PRU00552"/>
    </source>
</evidence>
<evidence type="ECO:0000256" key="4">
    <source>
        <dbReference type="ARBA" id="ARBA00022806"/>
    </source>
</evidence>
<dbReference type="Pfam" id="PF00271">
    <property type="entry name" value="Helicase_C"/>
    <property type="match status" value="1"/>
</dbReference>
<evidence type="ECO:0000259" key="9">
    <source>
        <dbReference type="PROSITE" id="PS51192"/>
    </source>
</evidence>
<reference evidence="12 14" key="1">
    <citation type="submission" date="2015-02" db="EMBL/GenBank/DDBJ databases">
        <title>Draft genome sequences of ten Microbacterium spp. with emphasis on heavy metal contaminated environments.</title>
        <authorList>
            <person name="Corretto E."/>
        </authorList>
    </citation>
    <scope>NUCLEOTIDE SEQUENCE [LARGE SCALE GENOMIC DNA]</scope>
    <source>
        <strain evidence="12 14">DSM 12510</strain>
    </source>
</reference>
<comment type="caution">
    <text evidence="12">The sequence shown here is derived from an EMBL/GenBank/DDBJ whole genome shotgun (WGS) entry which is preliminary data.</text>
</comment>
<dbReference type="Gene3D" id="3.40.50.300">
    <property type="entry name" value="P-loop containing nucleotide triphosphate hydrolases"/>
    <property type="match status" value="2"/>
</dbReference>
<name>A0A0M2HG68_9MICO</name>
<dbReference type="InterPro" id="IPR014014">
    <property type="entry name" value="RNA_helicase_DEAD_Q_motif"/>
</dbReference>
<evidence type="ECO:0000313" key="14">
    <source>
        <dbReference type="Proteomes" id="UP000033956"/>
    </source>
</evidence>
<keyword evidence="3 7" id="KW-0378">Hydrolase</keyword>
<accession>A0A0M2HG68</accession>
<feature type="region of interest" description="Disordered" evidence="8">
    <location>
        <begin position="399"/>
        <end position="505"/>
    </location>
</feature>
<dbReference type="GO" id="GO:0009409">
    <property type="term" value="P:response to cold"/>
    <property type="evidence" value="ECO:0007669"/>
    <property type="project" value="TreeGrafter"/>
</dbReference>
<dbReference type="GO" id="GO:0033592">
    <property type="term" value="F:RNA strand annealing activity"/>
    <property type="evidence" value="ECO:0007669"/>
    <property type="project" value="TreeGrafter"/>
</dbReference>
<dbReference type="InterPro" id="IPR011545">
    <property type="entry name" value="DEAD/DEAH_box_helicase_dom"/>
</dbReference>
<protein>
    <recommendedName>
        <fullName evidence="1">RNA helicase</fullName>
        <ecNumber evidence="1">3.6.4.13</ecNumber>
    </recommendedName>
</protein>
<dbReference type="SMART" id="SM00490">
    <property type="entry name" value="HELICc"/>
    <property type="match status" value="1"/>
</dbReference>
<dbReference type="EMBL" id="JYIZ01000036">
    <property type="protein sequence ID" value="KJL43739.1"/>
    <property type="molecule type" value="Genomic_DNA"/>
</dbReference>
<dbReference type="PANTHER" id="PTHR47963">
    <property type="entry name" value="DEAD-BOX ATP-DEPENDENT RNA HELICASE 47, MITOCHONDRIAL"/>
    <property type="match status" value="1"/>
</dbReference>
<gene>
    <name evidence="12" type="primary">cshA_1</name>
    <name evidence="13" type="synonym">cshA_2</name>
    <name evidence="12" type="ORF">RS81_00768</name>
    <name evidence="13" type="ORF">RS81_00781</name>
</gene>
<dbReference type="PANTHER" id="PTHR47963:SF8">
    <property type="entry name" value="ATP-DEPENDENT RNA HELICASE DEAD"/>
    <property type="match status" value="1"/>
</dbReference>
<evidence type="ECO:0000313" key="12">
    <source>
        <dbReference type="EMBL" id="KJL43726.1"/>
    </source>
</evidence>
<evidence type="ECO:0000256" key="5">
    <source>
        <dbReference type="ARBA" id="ARBA00022840"/>
    </source>
</evidence>
<dbReference type="InterPro" id="IPR050547">
    <property type="entry name" value="DEAD_box_RNA_helicases"/>
</dbReference>
<keyword evidence="4 7" id="KW-0347">Helicase</keyword>
<feature type="compositionally biased region" description="Basic residues" evidence="8">
    <location>
        <begin position="483"/>
        <end position="492"/>
    </location>
</feature>
<dbReference type="InterPro" id="IPR027417">
    <property type="entry name" value="P-loop_NTPase"/>
</dbReference>
<feature type="domain" description="DEAD-box RNA helicase Q" evidence="11">
    <location>
        <begin position="2"/>
        <end position="30"/>
    </location>
</feature>
<dbReference type="RefSeq" id="WP_045274771.1">
    <property type="nucleotide sequence ID" value="NZ_BSES01000006.1"/>
</dbReference>
<feature type="domain" description="Helicase ATP-binding" evidence="9">
    <location>
        <begin position="33"/>
        <end position="204"/>
    </location>
</feature>
<dbReference type="PROSITE" id="PS51192">
    <property type="entry name" value="HELICASE_ATP_BIND_1"/>
    <property type="match status" value="1"/>
</dbReference>
<evidence type="ECO:0000256" key="1">
    <source>
        <dbReference type="ARBA" id="ARBA00012552"/>
    </source>
</evidence>
<organism evidence="12 14">
    <name type="scientific">Microbacterium terrae</name>
    <dbReference type="NCBI Taxonomy" id="69369"/>
    <lineage>
        <taxon>Bacteria</taxon>
        <taxon>Bacillati</taxon>
        <taxon>Actinomycetota</taxon>
        <taxon>Actinomycetes</taxon>
        <taxon>Micrococcales</taxon>
        <taxon>Microbacteriaceae</taxon>
        <taxon>Microbacterium</taxon>
    </lineage>
</organism>
<dbReference type="CDD" id="cd00268">
    <property type="entry name" value="DEADc"/>
    <property type="match status" value="1"/>
</dbReference>
<dbReference type="Pfam" id="PF00270">
    <property type="entry name" value="DEAD"/>
    <property type="match status" value="1"/>
</dbReference>
<dbReference type="OrthoDB" id="9805696at2"/>
<dbReference type="EC" id="3.6.4.13" evidence="1"/>
<dbReference type="InterPro" id="IPR014001">
    <property type="entry name" value="Helicase_ATP-bd"/>
</dbReference>
<comment type="similarity">
    <text evidence="7">Belongs to the DEAD box helicase family.</text>
</comment>
<keyword evidence="5 7" id="KW-0067">ATP-binding</keyword>
<dbReference type="GO" id="GO:0005524">
    <property type="term" value="F:ATP binding"/>
    <property type="evidence" value="ECO:0007669"/>
    <property type="project" value="UniProtKB-KW"/>
</dbReference>
<dbReference type="PROSITE" id="PS00039">
    <property type="entry name" value="DEAD_ATP_HELICASE"/>
    <property type="match status" value="1"/>
</dbReference>
<feature type="compositionally biased region" description="Low complexity" evidence="8">
    <location>
        <begin position="406"/>
        <end position="421"/>
    </location>
</feature>
<dbReference type="InterPro" id="IPR001650">
    <property type="entry name" value="Helicase_C-like"/>
</dbReference>
<dbReference type="InterPro" id="IPR000629">
    <property type="entry name" value="RNA-helicase_DEAD-box_CS"/>
</dbReference>
<keyword evidence="2 7" id="KW-0547">Nucleotide-binding</keyword>
<dbReference type="PATRIC" id="fig|92835.4.peg.787"/>
<dbReference type="PROSITE" id="PS51195">
    <property type="entry name" value="Q_MOTIF"/>
    <property type="match status" value="1"/>
</dbReference>
<evidence type="ECO:0000259" key="11">
    <source>
        <dbReference type="PROSITE" id="PS51195"/>
    </source>
</evidence>
<dbReference type="STRING" id="92835.RS81_00768"/>
<feature type="domain" description="Helicase C-terminal" evidence="10">
    <location>
        <begin position="232"/>
        <end position="384"/>
    </location>
</feature>
<dbReference type="Proteomes" id="UP000033956">
    <property type="component" value="Unassembled WGS sequence"/>
</dbReference>
<evidence type="ECO:0000256" key="3">
    <source>
        <dbReference type="ARBA" id="ARBA00022801"/>
    </source>
</evidence>
<dbReference type="CDD" id="cd18787">
    <property type="entry name" value="SF2_C_DEAD"/>
    <property type="match status" value="1"/>
</dbReference>
<dbReference type="GO" id="GO:0005829">
    <property type="term" value="C:cytosol"/>
    <property type="evidence" value="ECO:0007669"/>
    <property type="project" value="TreeGrafter"/>
</dbReference>
<dbReference type="InterPro" id="IPR044742">
    <property type="entry name" value="DEAD/DEAH_RhlB"/>
</dbReference>
<proteinExistence type="inferred from homology"/>
<evidence type="ECO:0000256" key="7">
    <source>
        <dbReference type="RuleBase" id="RU000492"/>
    </source>
</evidence>
<feature type="short sequence motif" description="Q motif" evidence="6">
    <location>
        <begin position="2"/>
        <end position="30"/>
    </location>
</feature>
<dbReference type="EMBL" id="JYIZ01000036">
    <property type="protein sequence ID" value="KJL43726.1"/>
    <property type="molecule type" value="Genomic_DNA"/>
</dbReference>
<dbReference type="GO" id="GO:0003724">
    <property type="term" value="F:RNA helicase activity"/>
    <property type="evidence" value="ECO:0007669"/>
    <property type="project" value="UniProtKB-EC"/>
</dbReference>
<evidence type="ECO:0000259" key="10">
    <source>
        <dbReference type="PROSITE" id="PS51194"/>
    </source>
</evidence>
<evidence type="ECO:0000256" key="2">
    <source>
        <dbReference type="ARBA" id="ARBA00022741"/>
    </source>
</evidence>
<dbReference type="AlphaFoldDB" id="A0A0M2HG68"/>
<dbReference type="GO" id="GO:0016787">
    <property type="term" value="F:hydrolase activity"/>
    <property type="evidence" value="ECO:0007669"/>
    <property type="project" value="UniProtKB-KW"/>
</dbReference>
<dbReference type="SMART" id="SM00487">
    <property type="entry name" value="DEXDc"/>
    <property type="match status" value="1"/>
</dbReference>
<keyword evidence="14" id="KW-1185">Reference proteome</keyword>
<evidence type="ECO:0000256" key="8">
    <source>
        <dbReference type="SAM" id="MobiDB-lite"/>
    </source>
</evidence>